<accession>A0A7S3F253</accession>
<name>A0A7S3F253_9EUKA</name>
<sequence>MNAKRSRVGLDFDGMETNMVWFHIPRPARWQLIGMLLMNTLMQSLTQVSRIVYPTYADSQTLAGGLFTNATFFFAFLSGVSSGIMQLVFETRVRLDDPRRFDRSPFSIGYPLWVRWRNGEDTFTNLKREYIRELREVVGLPATPDGRLVRMPSFGSKAITPKTKTTAGGDSRRGARSDGWTTRGEPEDGSACHKPENDLPKSLVDVAAQKRSSCPKVPVADSPAAASPAAAPPGGVTAASTNAAEAAEAAVPSIGELDAPKGGDPTAPGAAEPAQAESAKVGSCPPAAPSTSPAQSAVQRSLYADDDAWAGGEPEQEKAPSGRSKAAAQGFRRQSSAHRLRPDEVGSLEVAPPRTPELTARPRGEQTPVADDVEMGRCIQAV</sequence>
<protein>
    <submittedName>
        <fullName evidence="3">Uncharacterized protein</fullName>
    </submittedName>
</protein>
<feature type="compositionally biased region" description="Low complexity" evidence="1">
    <location>
        <begin position="283"/>
        <end position="297"/>
    </location>
</feature>
<keyword evidence="2" id="KW-0812">Transmembrane</keyword>
<gene>
    <name evidence="3" type="ORF">HERI1096_LOCUS23053</name>
</gene>
<dbReference type="AlphaFoldDB" id="A0A7S3F253"/>
<organism evidence="3">
    <name type="scientific">Haptolina ericina</name>
    <dbReference type="NCBI Taxonomy" id="156174"/>
    <lineage>
        <taxon>Eukaryota</taxon>
        <taxon>Haptista</taxon>
        <taxon>Haptophyta</taxon>
        <taxon>Prymnesiophyceae</taxon>
        <taxon>Prymnesiales</taxon>
        <taxon>Prymnesiaceae</taxon>
        <taxon>Haptolina</taxon>
    </lineage>
</organism>
<feature type="transmembrane region" description="Helical" evidence="2">
    <location>
        <begin position="66"/>
        <end position="89"/>
    </location>
</feature>
<keyword evidence="2" id="KW-0472">Membrane</keyword>
<keyword evidence="2" id="KW-1133">Transmembrane helix</keyword>
<proteinExistence type="predicted"/>
<evidence type="ECO:0000256" key="1">
    <source>
        <dbReference type="SAM" id="MobiDB-lite"/>
    </source>
</evidence>
<feature type="compositionally biased region" description="Low complexity" evidence="1">
    <location>
        <begin position="217"/>
        <end position="250"/>
    </location>
</feature>
<feature type="compositionally biased region" description="Basic and acidic residues" evidence="1">
    <location>
        <begin position="184"/>
        <end position="198"/>
    </location>
</feature>
<evidence type="ECO:0000256" key="2">
    <source>
        <dbReference type="SAM" id="Phobius"/>
    </source>
</evidence>
<evidence type="ECO:0000313" key="3">
    <source>
        <dbReference type="EMBL" id="CAE0122352.1"/>
    </source>
</evidence>
<feature type="region of interest" description="Disordered" evidence="1">
    <location>
        <begin position="214"/>
        <end position="374"/>
    </location>
</feature>
<feature type="region of interest" description="Disordered" evidence="1">
    <location>
        <begin position="151"/>
        <end position="198"/>
    </location>
</feature>
<reference evidence="3" key="1">
    <citation type="submission" date="2021-01" db="EMBL/GenBank/DDBJ databases">
        <authorList>
            <person name="Corre E."/>
            <person name="Pelletier E."/>
            <person name="Niang G."/>
            <person name="Scheremetjew M."/>
            <person name="Finn R."/>
            <person name="Kale V."/>
            <person name="Holt S."/>
            <person name="Cochrane G."/>
            <person name="Meng A."/>
            <person name="Brown T."/>
            <person name="Cohen L."/>
        </authorList>
    </citation>
    <scope>NUCLEOTIDE SEQUENCE</scope>
    <source>
        <strain evidence="3">CCMP281</strain>
    </source>
</reference>
<dbReference type="EMBL" id="HBHX01041540">
    <property type="protein sequence ID" value="CAE0122352.1"/>
    <property type="molecule type" value="Transcribed_RNA"/>
</dbReference>